<dbReference type="PANTHER" id="PTHR33164:SF99">
    <property type="entry name" value="MARR FAMILY REGULATORY PROTEIN"/>
    <property type="match status" value="1"/>
</dbReference>
<evidence type="ECO:0000259" key="1">
    <source>
        <dbReference type="PROSITE" id="PS50995"/>
    </source>
</evidence>
<dbReference type="Proteomes" id="UP001596058">
    <property type="component" value="Unassembled WGS sequence"/>
</dbReference>
<gene>
    <name evidence="2" type="ORF">ACFPZ3_03520</name>
</gene>
<dbReference type="SMART" id="SM00347">
    <property type="entry name" value="HTH_MARR"/>
    <property type="match status" value="1"/>
</dbReference>
<comment type="caution">
    <text evidence="2">The sequence shown here is derived from an EMBL/GenBank/DDBJ whole genome shotgun (WGS) entry which is preliminary data.</text>
</comment>
<dbReference type="InterPro" id="IPR000835">
    <property type="entry name" value="HTH_MarR-typ"/>
</dbReference>
<dbReference type="SUPFAM" id="SSF46785">
    <property type="entry name" value="Winged helix' DNA-binding domain"/>
    <property type="match status" value="1"/>
</dbReference>
<reference evidence="3" key="1">
    <citation type="journal article" date="2019" name="Int. J. Syst. Evol. Microbiol.">
        <title>The Global Catalogue of Microorganisms (GCM) 10K type strain sequencing project: providing services to taxonomists for standard genome sequencing and annotation.</title>
        <authorList>
            <consortium name="The Broad Institute Genomics Platform"/>
            <consortium name="The Broad Institute Genome Sequencing Center for Infectious Disease"/>
            <person name="Wu L."/>
            <person name="Ma J."/>
        </authorList>
    </citation>
    <scope>NUCLEOTIDE SEQUENCE [LARGE SCALE GENOMIC DNA]</scope>
    <source>
        <strain evidence="3">CCUG 53903</strain>
    </source>
</reference>
<organism evidence="2 3">
    <name type="scientific">Nonomuraea insulae</name>
    <dbReference type="NCBI Taxonomy" id="1616787"/>
    <lineage>
        <taxon>Bacteria</taxon>
        <taxon>Bacillati</taxon>
        <taxon>Actinomycetota</taxon>
        <taxon>Actinomycetes</taxon>
        <taxon>Streptosporangiales</taxon>
        <taxon>Streptosporangiaceae</taxon>
        <taxon>Nonomuraea</taxon>
    </lineage>
</organism>
<protein>
    <submittedName>
        <fullName evidence="2">MarR family winged helix-turn-helix transcriptional regulator</fullName>
    </submittedName>
</protein>
<dbReference type="Pfam" id="PF12802">
    <property type="entry name" value="MarR_2"/>
    <property type="match status" value="1"/>
</dbReference>
<keyword evidence="3" id="KW-1185">Reference proteome</keyword>
<dbReference type="EMBL" id="JBHSPA010000006">
    <property type="protein sequence ID" value="MFC5822919.1"/>
    <property type="molecule type" value="Genomic_DNA"/>
</dbReference>
<feature type="domain" description="HTH marR-type" evidence="1">
    <location>
        <begin position="4"/>
        <end position="146"/>
    </location>
</feature>
<dbReference type="InterPro" id="IPR036388">
    <property type="entry name" value="WH-like_DNA-bd_sf"/>
</dbReference>
<name>A0ABW1CB89_9ACTN</name>
<proteinExistence type="predicted"/>
<sequence>MSESGELLSGLALGSFRLNGQFMHVAEGLARPVGMTAVWWQVLGAVLREPLPVSGIARVMGMTRQGVQRIADLLVERGLAEYLPNPAHRRAKLLQPTAEGREAVAKINPAHQDFADRLVGELGAEDARACLEALQRLSAALDRLGEHHDRQ</sequence>
<dbReference type="Gene3D" id="1.10.10.10">
    <property type="entry name" value="Winged helix-like DNA-binding domain superfamily/Winged helix DNA-binding domain"/>
    <property type="match status" value="1"/>
</dbReference>
<evidence type="ECO:0000313" key="3">
    <source>
        <dbReference type="Proteomes" id="UP001596058"/>
    </source>
</evidence>
<dbReference type="RefSeq" id="WP_379512467.1">
    <property type="nucleotide sequence ID" value="NZ_JBHSPA010000006.1"/>
</dbReference>
<dbReference type="PANTHER" id="PTHR33164">
    <property type="entry name" value="TRANSCRIPTIONAL REGULATOR, MARR FAMILY"/>
    <property type="match status" value="1"/>
</dbReference>
<dbReference type="InterPro" id="IPR036390">
    <property type="entry name" value="WH_DNA-bd_sf"/>
</dbReference>
<evidence type="ECO:0000313" key="2">
    <source>
        <dbReference type="EMBL" id="MFC5822919.1"/>
    </source>
</evidence>
<dbReference type="InterPro" id="IPR039422">
    <property type="entry name" value="MarR/SlyA-like"/>
</dbReference>
<dbReference type="PROSITE" id="PS50995">
    <property type="entry name" value="HTH_MARR_2"/>
    <property type="match status" value="1"/>
</dbReference>
<accession>A0ABW1CB89</accession>